<organism evidence="1 2">
    <name type="scientific">Bifidobacterium pseudocatenulatum</name>
    <dbReference type="NCBI Taxonomy" id="28026"/>
    <lineage>
        <taxon>Bacteria</taxon>
        <taxon>Bacillati</taxon>
        <taxon>Actinomycetota</taxon>
        <taxon>Actinomycetes</taxon>
        <taxon>Bifidobacteriales</taxon>
        <taxon>Bifidobacteriaceae</taxon>
        <taxon>Bifidobacterium</taxon>
    </lineage>
</organism>
<evidence type="ECO:0000313" key="1">
    <source>
        <dbReference type="EMBL" id="RGP03638.1"/>
    </source>
</evidence>
<dbReference type="AlphaFoldDB" id="A0A3E5HP78"/>
<protein>
    <submittedName>
        <fullName evidence="1">Uncharacterized protein</fullName>
    </submittedName>
</protein>
<dbReference type="EMBL" id="QSWD01000002">
    <property type="protein sequence ID" value="RGP03638.1"/>
    <property type="molecule type" value="Genomic_DNA"/>
</dbReference>
<proteinExistence type="predicted"/>
<dbReference type="Proteomes" id="UP000261031">
    <property type="component" value="Unassembled WGS sequence"/>
</dbReference>
<accession>A0A3E5HP78</accession>
<reference evidence="1 2" key="1">
    <citation type="submission" date="2018-08" db="EMBL/GenBank/DDBJ databases">
        <title>A genome reference for cultivated species of the human gut microbiota.</title>
        <authorList>
            <person name="Zou Y."/>
            <person name="Xue W."/>
            <person name="Luo G."/>
        </authorList>
    </citation>
    <scope>NUCLEOTIDE SEQUENCE [LARGE SCALE GENOMIC DNA]</scope>
    <source>
        <strain evidence="1 2">OF05-12</strain>
    </source>
</reference>
<name>A0A3E5HP78_BIFPS</name>
<dbReference type="RefSeq" id="WP_065439092.1">
    <property type="nucleotide sequence ID" value="NZ_BCYD01000044.1"/>
</dbReference>
<evidence type="ECO:0000313" key="2">
    <source>
        <dbReference type="Proteomes" id="UP000261031"/>
    </source>
</evidence>
<comment type="caution">
    <text evidence="1">The sequence shown here is derived from an EMBL/GenBank/DDBJ whole genome shotgun (WGS) entry which is preliminary data.</text>
</comment>
<gene>
    <name evidence="1" type="ORF">DXA79_03915</name>
</gene>
<sequence>MQLLDQIVAWLVPAMCGGAVTLAAVAWRYGRAVIHGLRVLLRAEIIRIHREYVQSGRPIPVEVMDEADDAYDAYSALGGNGTGTKMHDEIMAAHNGPTRKEHS</sequence>